<feature type="signal peptide" evidence="9">
    <location>
        <begin position="1"/>
        <end position="23"/>
    </location>
</feature>
<sequence length="429" mass="48228">MKFARLSAVSVLLVWACCHHAMAQTLPQAVQSAVETHPQMLESDRKVREGEQVIQEAQGGYLPSVDVTADWGYQVVDNSTTRANGTDSDTWNNGRVGFEARQMLFDGFATGSDVERTEAFTQAREHQRQATAEAIALAAARVYLDVIRYRTQLQLALENLENHRVIYKQISSRVDRGVGTIADKSQIESRLNNAESNVIAAQNNVLDAESAYIQIVGESAPRDLLSFRFEERWLPSNKAQAHELVRKQNPVILASKADINEAESRYEYSKSSNYPELDLVLYGDYGDDIDGVNGSDTNYGAMVQMRWNLFRGGSDKANQKASAYVVEQARAINANAHREATQRIDLAWAAYEMLGKQQVFLERYVTASEKTRDAYKKEFNLGKRTLLDMLDSENELFGARNQYTDAQTEYEQAKARVLEAIGSLNRTLR</sequence>
<dbReference type="Proteomes" id="UP001166251">
    <property type="component" value="Unassembled WGS sequence"/>
</dbReference>
<feature type="chain" id="PRO_5045524995" evidence="9">
    <location>
        <begin position="24"/>
        <end position="429"/>
    </location>
</feature>
<keyword evidence="4" id="KW-1134">Transmembrane beta strand</keyword>
<dbReference type="RefSeq" id="WP_220104699.1">
    <property type="nucleotide sequence ID" value="NZ_JAHZSS010000018.1"/>
</dbReference>
<dbReference type="SUPFAM" id="SSF56954">
    <property type="entry name" value="Outer membrane efflux proteins (OEP)"/>
    <property type="match status" value="1"/>
</dbReference>
<comment type="subcellular location">
    <subcellularLocation>
        <location evidence="1">Cell outer membrane</location>
    </subcellularLocation>
</comment>
<comment type="caution">
    <text evidence="10">The sequence shown here is derived from an EMBL/GenBank/DDBJ whole genome shotgun (WGS) entry which is preliminary data.</text>
</comment>
<evidence type="ECO:0000256" key="2">
    <source>
        <dbReference type="ARBA" id="ARBA00007613"/>
    </source>
</evidence>
<dbReference type="Gene3D" id="1.20.1600.10">
    <property type="entry name" value="Outer membrane efflux proteins (OEP)"/>
    <property type="match status" value="1"/>
</dbReference>
<keyword evidence="6" id="KW-0472">Membrane</keyword>
<name>A0ABS7EIL4_9GAMM</name>
<evidence type="ECO:0000256" key="1">
    <source>
        <dbReference type="ARBA" id="ARBA00004442"/>
    </source>
</evidence>
<evidence type="ECO:0000256" key="8">
    <source>
        <dbReference type="SAM" id="Coils"/>
    </source>
</evidence>
<organism evidence="10 11">
    <name type="scientific">Neiella holothuriorum</name>
    <dbReference type="NCBI Taxonomy" id="2870530"/>
    <lineage>
        <taxon>Bacteria</taxon>
        <taxon>Pseudomonadati</taxon>
        <taxon>Pseudomonadota</taxon>
        <taxon>Gammaproteobacteria</taxon>
        <taxon>Alteromonadales</taxon>
        <taxon>Echinimonadaceae</taxon>
        <taxon>Neiella</taxon>
    </lineage>
</organism>
<evidence type="ECO:0000256" key="6">
    <source>
        <dbReference type="ARBA" id="ARBA00023136"/>
    </source>
</evidence>
<dbReference type="PANTHER" id="PTHR30026:SF22">
    <property type="entry name" value="OUTER MEMBRANE EFFLUX PROTEIN"/>
    <property type="match status" value="1"/>
</dbReference>
<dbReference type="InterPro" id="IPR010130">
    <property type="entry name" value="T1SS_OMP_TolC"/>
</dbReference>
<keyword evidence="5" id="KW-0812">Transmembrane</keyword>
<evidence type="ECO:0000256" key="3">
    <source>
        <dbReference type="ARBA" id="ARBA00022448"/>
    </source>
</evidence>
<evidence type="ECO:0000313" key="10">
    <source>
        <dbReference type="EMBL" id="MBW8192065.1"/>
    </source>
</evidence>
<evidence type="ECO:0000256" key="7">
    <source>
        <dbReference type="ARBA" id="ARBA00023237"/>
    </source>
</evidence>
<keyword evidence="11" id="KW-1185">Reference proteome</keyword>
<feature type="coiled-coil region" evidence="8">
    <location>
        <begin position="184"/>
        <end position="211"/>
    </location>
</feature>
<reference evidence="10" key="1">
    <citation type="submission" date="2021-07" db="EMBL/GenBank/DDBJ databases">
        <title>Neiella marina sp. nov., isolated from the intestinal content of sea cucumber Apostichopus japonicus.</title>
        <authorList>
            <person name="Bai X."/>
        </authorList>
    </citation>
    <scope>NUCLEOTIDE SEQUENCE</scope>
    <source>
        <strain evidence="10">126</strain>
    </source>
</reference>
<gene>
    <name evidence="10" type="ORF">K0504_13565</name>
</gene>
<dbReference type="InterPro" id="IPR003423">
    <property type="entry name" value="OMP_efflux"/>
</dbReference>
<dbReference type="Pfam" id="PF02321">
    <property type="entry name" value="OEP"/>
    <property type="match status" value="2"/>
</dbReference>
<protein>
    <submittedName>
        <fullName evidence="10">TolC family outer membrane protein</fullName>
    </submittedName>
</protein>
<evidence type="ECO:0000313" key="11">
    <source>
        <dbReference type="Proteomes" id="UP001166251"/>
    </source>
</evidence>
<dbReference type="EMBL" id="JAHZSS010000018">
    <property type="protein sequence ID" value="MBW8192065.1"/>
    <property type="molecule type" value="Genomic_DNA"/>
</dbReference>
<dbReference type="PANTHER" id="PTHR30026">
    <property type="entry name" value="OUTER MEMBRANE PROTEIN TOLC"/>
    <property type="match status" value="1"/>
</dbReference>
<dbReference type="NCBIfam" id="TIGR01844">
    <property type="entry name" value="type_I_sec_TolC"/>
    <property type="match status" value="1"/>
</dbReference>
<evidence type="ECO:0000256" key="4">
    <source>
        <dbReference type="ARBA" id="ARBA00022452"/>
    </source>
</evidence>
<keyword evidence="3" id="KW-0813">Transport</keyword>
<evidence type="ECO:0000256" key="9">
    <source>
        <dbReference type="SAM" id="SignalP"/>
    </source>
</evidence>
<keyword evidence="9" id="KW-0732">Signal</keyword>
<keyword evidence="7" id="KW-0998">Cell outer membrane</keyword>
<dbReference type="InterPro" id="IPR051906">
    <property type="entry name" value="TolC-like"/>
</dbReference>
<proteinExistence type="inferred from homology"/>
<evidence type="ECO:0000256" key="5">
    <source>
        <dbReference type="ARBA" id="ARBA00022692"/>
    </source>
</evidence>
<accession>A0ABS7EIL4</accession>
<keyword evidence="8" id="KW-0175">Coiled coil</keyword>
<comment type="similarity">
    <text evidence="2">Belongs to the outer membrane factor (OMF) (TC 1.B.17) family.</text>
</comment>